<dbReference type="Proteomes" id="UP000010296">
    <property type="component" value="Unassembled WGS sequence"/>
</dbReference>
<dbReference type="AlphaFoldDB" id="E6LHR0"/>
<proteinExistence type="predicted"/>
<dbReference type="EMBL" id="AEPV01000071">
    <property type="protein sequence ID" value="EFU73315.1"/>
    <property type="molecule type" value="Genomic_DNA"/>
</dbReference>
<accession>E6LHR0</accession>
<dbReference type="HOGENOM" id="CLU_3043213_0_0_9"/>
<name>E6LHR0_ENTI1</name>
<dbReference type="STRING" id="888064.HMPREF9088_1900"/>
<sequence>MKRKTNKTLHFNCDLINFSINCLLLFFSSWPSNQKILCKRTKLSNHQKKTAEFS</sequence>
<reference evidence="1 2" key="1">
    <citation type="submission" date="2010-12" db="EMBL/GenBank/DDBJ databases">
        <authorList>
            <person name="Muzny D."/>
            <person name="Qin X."/>
            <person name="Deng J."/>
            <person name="Jiang H."/>
            <person name="Liu Y."/>
            <person name="Qu J."/>
            <person name="Song X.-Z."/>
            <person name="Zhang L."/>
            <person name="Thornton R."/>
            <person name="Coyle M."/>
            <person name="Francisco L."/>
            <person name="Jackson L."/>
            <person name="Javaid M."/>
            <person name="Korchina V."/>
            <person name="Kovar C."/>
            <person name="Mata R."/>
            <person name="Mathew T."/>
            <person name="Ngo R."/>
            <person name="Nguyen L."/>
            <person name="Nguyen N."/>
            <person name="Okwuonu G."/>
            <person name="Ongeri F."/>
            <person name="Pham C."/>
            <person name="Simmons D."/>
            <person name="Wilczek-Boney K."/>
            <person name="Hale W."/>
            <person name="Jakkamsetti A."/>
            <person name="Pham P."/>
            <person name="Ruth R."/>
            <person name="San Lucas F."/>
            <person name="Warren J."/>
            <person name="Zhang J."/>
            <person name="Zhao Z."/>
            <person name="Zhou C."/>
            <person name="Zhu D."/>
            <person name="Lee S."/>
            <person name="Bess C."/>
            <person name="Blankenburg K."/>
            <person name="Forbes L."/>
            <person name="Fu Q."/>
            <person name="Gubbala S."/>
            <person name="Hirani K."/>
            <person name="Jayaseelan J.C."/>
            <person name="Lara F."/>
            <person name="Munidasa M."/>
            <person name="Palculict T."/>
            <person name="Patil S."/>
            <person name="Pu L.-L."/>
            <person name="Saada N."/>
            <person name="Tang L."/>
            <person name="Weissenberger G."/>
            <person name="Zhu Y."/>
            <person name="Hemphill L."/>
            <person name="Shang Y."/>
            <person name="Youmans B."/>
            <person name="Ayvaz T."/>
            <person name="Ross M."/>
            <person name="Santibanez J."/>
            <person name="Aqrawi P."/>
            <person name="Gross S."/>
            <person name="Joshi V."/>
            <person name="Fowler G."/>
            <person name="Nazareth L."/>
            <person name="Reid J."/>
            <person name="Worley K."/>
            <person name="Petrosino J."/>
            <person name="Highlander S."/>
            <person name="Gibbs R."/>
        </authorList>
    </citation>
    <scope>NUCLEOTIDE SEQUENCE [LARGE SCALE GENOMIC DNA]</scope>
    <source>
        <strain evidence="2">DSM 15952 / CCUG 50447 / LMG 22039 / TP 1.5</strain>
    </source>
</reference>
<organism evidence="1 2">
    <name type="scientific">Enterococcus italicus (strain DSM 15952 / CCUG 50447 / LMG 22039 / TP 1.5)</name>
    <dbReference type="NCBI Taxonomy" id="888064"/>
    <lineage>
        <taxon>Bacteria</taxon>
        <taxon>Bacillati</taxon>
        <taxon>Bacillota</taxon>
        <taxon>Bacilli</taxon>
        <taxon>Lactobacillales</taxon>
        <taxon>Enterococcaceae</taxon>
        <taxon>Enterococcus</taxon>
    </lineage>
</organism>
<comment type="caution">
    <text evidence="1">The sequence shown here is derived from an EMBL/GenBank/DDBJ whole genome shotgun (WGS) entry which is preliminary data.</text>
</comment>
<evidence type="ECO:0000313" key="2">
    <source>
        <dbReference type="Proteomes" id="UP000010296"/>
    </source>
</evidence>
<keyword evidence="2" id="KW-1185">Reference proteome</keyword>
<evidence type="ECO:0000313" key="1">
    <source>
        <dbReference type="EMBL" id="EFU73315.1"/>
    </source>
</evidence>
<protein>
    <submittedName>
        <fullName evidence="1">Uncharacterized protein</fullName>
    </submittedName>
</protein>
<gene>
    <name evidence="1" type="ORF">HMPREF9088_1900</name>
</gene>